<accession>A0A392PLW0</accession>
<dbReference type="EMBL" id="LXQA010086744">
    <property type="protein sequence ID" value="MCI13068.1"/>
    <property type="molecule type" value="Genomic_DNA"/>
</dbReference>
<proteinExistence type="predicted"/>
<protein>
    <submittedName>
        <fullName evidence="1">Serine/threonine-protein kinase TOR-like</fullName>
    </submittedName>
</protein>
<evidence type="ECO:0000313" key="2">
    <source>
        <dbReference type="Proteomes" id="UP000265520"/>
    </source>
</evidence>
<keyword evidence="1" id="KW-0808">Transferase</keyword>
<evidence type="ECO:0000313" key="1">
    <source>
        <dbReference type="EMBL" id="MCI13068.1"/>
    </source>
</evidence>
<keyword evidence="2" id="KW-1185">Reference proteome</keyword>
<name>A0A392PLW0_9FABA</name>
<comment type="caution">
    <text evidence="1">The sequence shown here is derived from an EMBL/GenBank/DDBJ whole genome shotgun (WGS) entry which is preliminary data.</text>
</comment>
<reference evidence="1 2" key="1">
    <citation type="journal article" date="2018" name="Front. Plant Sci.">
        <title>Red Clover (Trifolium pratense) and Zigzag Clover (T. medium) - A Picture of Genomic Similarities and Differences.</title>
        <authorList>
            <person name="Dluhosova J."/>
            <person name="Istvanek J."/>
            <person name="Nedelnik J."/>
            <person name="Repkova J."/>
        </authorList>
    </citation>
    <scope>NUCLEOTIDE SEQUENCE [LARGE SCALE GENOMIC DNA]</scope>
    <source>
        <strain evidence="2">cv. 10/8</strain>
        <tissue evidence="1">Leaf</tissue>
    </source>
</reference>
<sequence length="68" mass="7711">HKEFEEIEGRLQRREPLILGTTAAQRLNRRLPVEVISDPLDDAENDPYEAGSDAHKLKGHQVCSCDEL</sequence>
<dbReference type="AlphaFoldDB" id="A0A392PLW0"/>
<feature type="non-terminal residue" evidence="1">
    <location>
        <position position="1"/>
    </location>
</feature>
<dbReference type="GO" id="GO:0016301">
    <property type="term" value="F:kinase activity"/>
    <property type="evidence" value="ECO:0007669"/>
    <property type="project" value="UniProtKB-KW"/>
</dbReference>
<keyword evidence="1" id="KW-0418">Kinase</keyword>
<organism evidence="1 2">
    <name type="scientific">Trifolium medium</name>
    <dbReference type="NCBI Taxonomy" id="97028"/>
    <lineage>
        <taxon>Eukaryota</taxon>
        <taxon>Viridiplantae</taxon>
        <taxon>Streptophyta</taxon>
        <taxon>Embryophyta</taxon>
        <taxon>Tracheophyta</taxon>
        <taxon>Spermatophyta</taxon>
        <taxon>Magnoliopsida</taxon>
        <taxon>eudicotyledons</taxon>
        <taxon>Gunneridae</taxon>
        <taxon>Pentapetalae</taxon>
        <taxon>rosids</taxon>
        <taxon>fabids</taxon>
        <taxon>Fabales</taxon>
        <taxon>Fabaceae</taxon>
        <taxon>Papilionoideae</taxon>
        <taxon>50 kb inversion clade</taxon>
        <taxon>NPAAA clade</taxon>
        <taxon>Hologalegina</taxon>
        <taxon>IRL clade</taxon>
        <taxon>Trifolieae</taxon>
        <taxon>Trifolium</taxon>
    </lineage>
</organism>
<dbReference type="Proteomes" id="UP000265520">
    <property type="component" value="Unassembled WGS sequence"/>
</dbReference>